<evidence type="ECO:0000313" key="5">
    <source>
        <dbReference type="Proteomes" id="UP000237000"/>
    </source>
</evidence>
<comment type="caution">
    <text evidence="4">The sequence shown here is derived from an EMBL/GenBank/DDBJ whole genome shotgun (WGS) entry which is preliminary data.</text>
</comment>
<dbReference type="Pfam" id="PF14576">
    <property type="entry name" value="SEO_N"/>
    <property type="match status" value="1"/>
</dbReference>
<gene>
    <name evidence="4" type="ORF">TorRG33x02_305740</name>
</gene>
<dbReference type="InterPro" id="IPR027944">
    <property type="entry name" value="SEO_C"/>
</dbReference>
<dbReference type="InParanoid" id="A0A2P5BX01"/>
<dbReference type="PANTHER" id="PTHR33232">
    <property type="entry name" value="PROTEIN SIEVE ELEMENT OCCLUSION B-LIKE"/>
    <property type="match status" value="1"/>
</dbReference>
<dbReference type="STRING" id="63057.A0A2P5BX01"/>
<dbReference type="GO" id="GO:0010088">
    <property type="term" value="P:phloem development"/>
    <property type="evidence" value="ECO:0007669"/>
    <property type="project" value="InterPro"/>
</dbReference>
<evidence type="ECO:0000313" key="4">
    <source>
        <dbReference type="EMBL" id="PON53345.1"/>
    </source>
</evidence>
<feature type="domain" description="Sieve element occlusion N-terminal" evidence="2">
    <location>
        <begin position="7"/>
        <end position="288"/>
    </location>
</feature>
<dbReference type="EMBL" id="JXTC01000446">
    <property type="protein sequence ID" value="PON53345.1"/>
    <property type="molecule type" value="Genomic_DNA"/>
</dbReference>
<feature type="non-terminal residue" evidence="4">
    <location>
        <position position="1"/>
    </location>
</feature>
<sequence length="703" mass="81341">KPSPFKSEETIAEQIKATHTPDSKDSFEVNSLFTIVVKILNRSTQIVDKVLNKDASNISENEDLLNKPEKDFTVPIRFLKIIGCELYSCKVDPGAEKAHKTALKILENLKKCSWKAKAVLTLAVFAKEFWDFSQFHLVEFDPENTQDQLTKSLAILKGSPIFGKTSELPKEHKTAVEELNKLVKGTIKMMETINELEKLSIENKPKEIADFIHPEEVDYYWVIMAVIACANKVTILTTSDEDKPPEHDLYPYDEKVQNLCTNLSEKLEAFKTGTEEEVHYYKLLKLSKCPTRVMEFLKLLFDVAHDSVIRVQLIDGSDSDNTFEIDELKKKKKKLLFVFSRPERKDISKTDILDILRRIQSEKIKKTKKDGVEDEQYAIVWVPIADENRADQLYTLRKEFETMLRSNEIQCYTVNNLAVSKKGSLKFLKENWHFETTPIGVVMDLAQGKIENVDAFYTARLWGLDAFPFDKESLEIKRREMSFLFKDCPLQSGDLANWVQNNEYIIFHGGTDQDWAREIEEKVNLISKEVGKIEHLDVNQEKVVEVKFKNLFWNVVNDLISTERRQEQVVHYDFARQQLERLSSYKQARGWFVLNKGPTTVVVGSRETFLKVMEKFDDWKKTVQERTLEVAFKENHEKIFNSLNDVVISSKKESGELCIIEYPTEDGKLRIKMDCPKCHHAMERNISVTYKCFNTSKAGDSSN</sequence>
<dbReference type="PANTHER" id="PTHR33232:SF18">
    <property type="entry name" value="PROTEIN SIEVE ELEMENT OCCLUSION B-LIKE"/>
    <property type="match status" value="1"/>
</dbReference>
<protein>
    <submittedName>
        <fullName evidence="4">Sieve element occlusion</fullName>
    </submittedName>
</protein>
<evidence type="ECO:0000259" key="3">
    <source>
        <dbReference type="Pfam" id="PF14577"/>
    </source>
</evidence>
<dbReference type="InterPro" id="IPR027942">
    <property type="entry name" value="SEO_N"/>
</dbReference>
<evidence type="ECO:0000259" key="2">
    <source>
        <dbReference type="Pfam" id="PF14576"/>
    </source>
</evidence>
<keyword evidence="5" id="KW-1185">Reference proteome</keyword>
<organism evidence="4 5">
    <name type="scientific">Trema orientale</name>
    <name type="common">Charcoal tree</name>
    <name type="synonym">Celtis orientalis</name>
    <dbReference type="NCBI Taxonomy" id="63057"/>
    <lineage>
        <taxon>Eukaryota</taxon>
        <taxon>Viridiplantae</taxon>
        <taxon>Streptophyta</taxon>
        <taxon>Embryophyta</taxon>
        <taxon>Tracheophyta</taxon>
        <taxon>Spermatophyta</taxon>
        <taxon>Magnoliopsida</taxon>
        <taxon>eudicotyledons</taxon>
        <taxon>Gunneridae</taxon>
        <taxon>Pentapetalae</taxon>
        <taxon>rosids</taxon>
        <taxon>fabids</taxon>
        <taxon>Rosales</taxon>
        <taxon>Cannabaceae</taxon>
        <taxon>Trema</taxon>
    </lineage>
</organism>
<evidence type="ECO:0000256" key="1">
    <source>
        <dbReference type="SAM" id="MobiDB-lite"/>
    </source>
</evidence>
<feature type="region of interest" description="Disordered" evidence="1">
    <location>
        <begin position="1"/>
        <end position="23"/>
    </location>
</feature>
<dbReference type="AlphaFoldDB" id="A0A2P5BX01"/>
<feature type="domain" description="Sieve element occlusion C-terminal" evidence="3">
    <location>
        <begin position="545"/>
        <end position="692"/>
    </location>
</feature>
<proteinExistence type="predicted"/>
<dbReference type="OrthoDB" id="1182590at2759"/>
<dbReference type="Proteomes" id="UP000237000">
    <property type="component" value="Unassembled WGS sequence"/>
</dbReference>
<dbReference type="Pfam" id="PF14577">
    <property type="entry name" value="SEO_C"/>
    <property type="match status" value="1"/>
</dbReference>
<reference evidence="5" key="1">
    <citation type="submission" date="2016-06" db="EMBL/GenBank/DDBJ databases">
        <title>Parallel loss of symbiosis genes in relatives of nitrogen-fixing non-legume Parasponia.</title>
        <authorList>
            <person name="Van Velzen R."/>
            <person name="Holmer R."/>
            <person name="Bu F."/>
            <person name="Rutten L."/>
            <person name="Van Zeijl A."/>
            <person name="Liu W."/>
            <person name="Santuari L."/>
            <person name="Cao Q."/>
            <person name="Sharma T."/>
            <person name="Shen D."/>
            <person name="Roswanjaya Y."/>
            <person name="Wardhani T."/>
            <person name="Kalhor M.S."/>
            <person name="Jansen J."/>
            <person name="Van den Hoogen J."/>
            <person name="Gungor B."/>
            <person name="Hartog M."/>
            <person name="Hontelez J."/>
            <person name="Verver J."/>
            <person name="Yang W.-C."/>
            <person name="Schijlen E."/>
            <person name="Repin R."/>
            <person name="Schilthuizen M."/>
            <person name="Schranz E."/>
            <person name="Heidstra R."/>
            <person name="Miyata K."/>
            <person name="Fedorova E."/>
            <person name="Kohlen W."/>
            <person name="Bisseling T."/>
            <person name="Smit S."/>
            <person name="Geurts R."/>
        </authorList>
    </citation>
    <scope>NUCLEOTIDE SEQUENCE [LARGE SCALE GENOMIC DNA]</scope>
    <source>
        <strain evidence="5">cv. RG33-2</strain>
    </source>
</reference>
<name>A0A2P5BX01_TREOI</name>
<dbReference type="InterPro" id="IPR039299">
    <property type="entry name" value="SEOA"/>
</dbReference>
<accession>A0A2P5BX01</accession>